<keyword evidence="1" id="KW-0812">Transmembrane</keyword>
<dbReference type="AlphaFoldDB" id="A0A167UD50"/>
<keyword evidence="1" id="KW-1133">Transmembrane helix</keyword>
<feature type="transmembrane region" description="Helical" evidence="1">
    <location>
        <begin position="32"/>
        <end position="55"/>
    </location>
</feature>
<evidence type="ECO:0000313" key="3">
    <source>
        <dbReference type="Proteomes" id="UP000076532"/>
    </source>
</evidence>
<sequence length="493" mass="53259">MQGLGALVMMGNAAKSYLFLLRVRAVYGNSKLATACVVAGVSVLVGMRIVGTFLVHTSHPLGSAGPCDVTGVGPLSAISAWFNVGYDTCIFIAISARLTSHTTSTTNTLVSFIRGHGLPRTMRHLLQDGQLYYFTTLIFMLFSAISNTSPKINPIFQVVATIPAAVMESNMACAVFRAMILLRSPDVQQANNSRSNPACGFELDTFMLTHPKAPSSSSERLDQAATWDWILSLAEEYRVAKRCGPSVAVLVPYLLYWSFSCYGMTQGLGALVTVGSATKSYLFLLRLRAVYGNSKLATVCVGAGAFVLVGLRIAGTLLVHTSQPLGHMGPCDVTGVGPLSAISVWFNMAYDTCIFIAISARLRLTSHTPSKTNTVVSFIRGYGLPLLILKLCFTSLTSKFSHSTTLIFMLFAAISNTSPKVNAIFKLVATIPAAVMESNMACKVFRAMILRAPDVQHADEDSDSDSSPARGFELDTALELHRRTTDMELEQIW</sequence>
<evidence type="ECO:0000256" key="1">
    <source>
        <dbReference type="SAM" id="Phobius"/>
    </source>
</evidence>
<feature type="transmembrane region" description="Helical" evidence="1">
    <location>
        <begin position="339"/>
        <end position="358"/>
    </location>
</feature>
<gene>
    <name evidence="2" type="ORF">FIBSPDRAFT_1055064</name>
</gene>
<dbReference type="EMBL" id="KV417997">
    <property type="protein sequence ID" value="KZP03826.1"/>
    <property type="molecule type" value="Genomic_DNA"/>
</dbReference>
<proteinExistence type="predicted"/>
<name>A0A167UD50_9AGAM</name>
<feature type="transmembrane region" description="Helical" evidence="1">
    <location>
        <begin position="296"/>
        <end position="319"/>
    </location>
</feature>
<feature type="transmembrane region" description="Helical" evidence="1">
    <location>
        <begin position="131"/>
        <end position="149"/>
    </location>
</feature>
<keyword evidence="1" id="KW-0472">Membrane</keyword>
<protein>
    <submittedName>
        <fullName evidence="2">Uncharacterized protein</fullName>
    </submittedName>
</protein>
<evidence type="ECO:0000313" key="2">
    <source>
        <dbReference type="EMBL" id="KZP03826.1"/>
    </source>
</evidence>
<keyword evidence="3" id="KW-1185">Reference proteome</keyword>
<accession>A0A167UD50</accession>
<dbReference type="Proteomes" id="UP000076532">
    <property type="component" value="Unassembled WGS sequence"/>
</dbReference>
<reference evidence="2 3" key="1">
    <citation type="journal article" date="2016" name="Mol. Biol. Evol.">
        <title>Comparative Genomics of Early-Diverging Mushroom-Forming Fungi Provides Insights into the Origins of Lignocellulose Decay Capabilities.</title>
        <authorList>
            <person name="Nagy L.G."/>
            <person name="Riley R."/>
            <person name="Tritt A."/>
            <person name="Adam C."/>
            <person name="Daum C."/>
            <person name="Floudas D."/>
            <person name="Sun H."/>
            <person name="Yadav J.S."/>
            <person name="Pangilinan J."/>
            <person name="Larsson K.H."/>
            <person name="Matsuura K."/>
            <person name="Barry K."/>
            <person name="Labutti K."/>
            <person name="Kuo R."/>
            <person name="Ohm R.A."/>
            <person name="Bhattacharya S.S."/>
            <person name="Shirouzu T."/>
            <person name="Yoshinaga Y."/>
            <person name="Martin F.M."/>
            <person name="Grigoriev I.V."/>
            <person name="Hibbett D.S."/>
        </authorList>
    </citation>
    <scope>NUCLEOTIDE SEQUENCE [LARGE SCALE GENOMIC DNA]</scope>
    <source>
        <strain evidence="2 3">CBS 109695</strain>
    </source>
</reference>
<organism evidence="2 3">
    <name type="scientific">Athelia psychrophila</name>
    <dbReference type="NCBI Taxonomy" id="1759441"/>
    <lineage>
        <taxon>Eukaryota</taxon>
        <taxon>Fungi</taxon>
        <taxon>Dikarya</taxon>
        <taxon>Basidiomycota</taxon>
        <taxon>Agaricomycotina</taxon>
        <taxon>Agaricomycetes</taxon>
        <taxon>Agaricomycetidae</taxon>
        <taxon>Atheliales</taxon>
        <taxon>Atheliaceae</taxon>
        <taxon>Athelia</taxon>
    </lineage>
</organism>
<feature type="transmembrane region" description="Helical" evidence="1">
    <location>
        <begin position="265"/>
        <end position="284"/>
    </location>
</feature>